<evidence type="ECO:0000259" key="1">
    <source>
        <dbReference type="Pfam" id="PF26308"/>
    </source>
</evidence>
<dbReference type="HOGENOM" id="CLU_047667_0_0_0"/>
<dbReference type="AlphaFoldDB" id="D7CVK3"/>
<evidence type="ECO:0000313" key="2">
    <source>
        <dbReference type="EMBL" id="ADI15914.1"/>
    </source>
</evidence>
<sequence length="419" mass="47313">MLYQDEMTLRERNGYEITSKGTLSAFWFPTPGVRFKLKADPKNPASWFIVRDPLCRLDVPGLNLSVDVFLTRMTPGIAEGLLNSPTVLGPDSDLAYLQLHIVNFVDYHGEAIAVTDTRVHTAQLTMENSGWHLTIQLVKDGRKRIERLKKEYGYAITHVAKLECRHGRALTTDEAIEATHNLNRLFSFIKGADVASVLTVGFDTSDRKVWEYWNPLFLGDNAKYPERNWFPHDQPTGLDRLFSGYMDLQADEAWSEVIDSAITWYVKSSCATSVEVAILFAQMGLELLSWASFVEVDQKISANGFEKLPNADRMTLLLSTLLIPTAIPDQLKALQAFARSKNMSSGAEVIAHLRNNIVHPNLRAKIRVLPSEAQIEAVKLCLWYLELSLLKLCGYHGTYNNRLDTSNRHMCQPVPWADT</sequence>
<protein>
    <recommendedName>
        <fullName evidence="1">YopA central domain-containing protein</fullName>
    </recommendedName>
</protein>
<reference evidence="3" key="1">
    <citation type="submission" date="2010-05" db="EMBL/GenBank/DDBJ databases">
        <title>The complete genome of Truepera radiovictris DSM 17093.</title>
        <authorList>
            <consortium name="US DOE Joint Genome Institute (JGI-PGF)"/>
            <person name="Lucas S."/>
            <person name="Copeland A."/>
            <person name="Lapidus A."/>
            <person name="Glavina del Rio T."/>
            <person name="Dalin E."/>
            <person name="Tice H."/>
            <person name="Bruce D."/>
            <person name="Goodwin L."/>
            <person name="Pitluck S."/>
            <person name="Kyrpides N."/>
            <person name="Mavromatis K."/>
            <person name="Ovchinnikova G."/>
            <person name="Munk A.C."/>
            <person name="Detter J.C."/>
            <person name="Han C."/>
            <person name="Tapia R."/>
            <person name="Land M."/>
            <person name="Hauser L."/>
            <person name="Markowitz V."/>
            <person name="Cheng J.-F."/>
            <person name="Hugenholtz P."/>
            <person name="Woyke T."/>
            <person name="Wu D."/>
            <person name="Tindall B."/>
            <person name="Pomrenke H.G."/>
            <person name="Brambilla E."/>
            <person name="Klenk H.-P."/>
            <person name="Eisen J.A."/>
        </authorList>
    </citation>
    <scope>NUCLEOTIDE SEQUENCE [LARGE SCALE GENOMIC DNA]</scope>
    <source>
        <strain evidence="3">DSM 17093 / CIP 108686 / LMG 22925 / RQ-24</strain>
    </source>
</reference>
<organism evidence="2 3">
    <name type="scientific">Truepera radiovictrix (strain DSM 17093 / CIP 108686 / LMG 22925 / RQ-24)</name>
    <dbReference type="NCBI Taxonomy" id="649638"/>
    <lineage>
        <taxon>Bacteria</taxon>
        <taxon>Thermotogati</taxon>
        <taxon>Deinococcota</taxon>
        <taxon>Deinococci</taxon>
        <taxon>Trueperales</taxon>
        <taxon>Trueperaceae</taxon>
        <taxon>Truepera</taxon>
    </lineage>
</organism>
<keyword evidence="3" id="KW-1185">Reference proteome</keyword>
<dbReference type="KEGG" id="tra:Trad_2813"/>
<dbReference type="eggNOG" id="ENOG5031SN4">
    <property type="taxonomic scope" value="Bacteria"/>
</dbReference>
<evidence type="ECO:0000313" key="3">
    <source>
        <dbReference type="Proteomes" id="UP000000379"/>
    </source>
</evidence>
<gene>
    <name evidence="2" type="ordered locus">Trad_2813</name>
</gene>
<dbReference type="InterPro" id="IPR058684">
    <property type="entry name" value="YopA_M"/>
</dbReference>
<accession>D7CVK3</accession>
<reference evidence="2 3" key="2">
    <citation type="journal article" date="2011" name="Stand. Genomic Sci.">
        <title>Complete genome sequence of Truepera radiovictrix type strain (RQ-24).</title>
        <authorList>
            <person name="Ivanova N."/>
            <person name="Rohde C."/>
            <person name="Munk C."/>
            <person name="Nolan M."/>
            <person name="Lucas S."/>
            <person name="Del Rio T.G."/>
            <person name="Tice H."/>
            <person name="Deshpande S."/>
            <person name="Cheng J.F."/>
            <person name="Tapia R."/>
            <person name="Han C."/>
            <person name="Goodwin L."/>
            <person name="Pitluck S."/>
            <person name="Liolios K."/>
            <person name="Mavromatis K."/>
            <person name="Mikhailova N."/>
            <person name="Pati A."/>
            <person name="Chen A."/>
            <person name="Palaniappan K."/>
            <person name="Land M."/>
            <person name="Hauser L."/>
            <person name="Chang Y.J."/>
            <person name="Jeffries C.D."/>
            <person name="Brambilla E."/>
            <person name="Rohde M."/>
            <person name="Goker M."/>
            <person name="Tindall B.J."/>
            <person name="Woyke T."/>
            <person name="Bristow J."/>
            <person name="Eisen J.A."/>
            <person name="Markowitz V."/>
            <person name="Hugenholtz P."/>
            <person name="Kyrpides N.C."/>
            <person name="Klenk H.P."/>
            <person name="Lapidus A."/>
        </authorList>
    </citation>
    <scope>NUCLEOTIDE SEQUENCE [LARGE SCALE GENOMIC DNA]</scope>
    <source>
        <strain evidence="3">DSM 17093 / CIP 108686 / LMG 22925 / RQ-24</strain>
    </source>
</reference>
<dbReference type="Pfam" id="PF26308">
    <property type="entry name" value="YopA_M"/>
    <property type="match status" value="1"/>
</dbReference>
<feature type="domain" description="YopA central" evidence="1">
    <location>
        <begin position="90"/>
        <end position="222"/>
    </location>
</feature>
<dbReference type="Proteomes" id="UP000000379">
    <property type="component" value="Chromosome"/>
</dbReference>
<name>D7CVK3_TRURR</name>
<proteinExistence type="predicted"/>
<dbReference type="EMBL" id="CP002049">
    <property type="protein sequence ID" value="ADI15914.1"/>
    <property type="molecule type" value="Genomic_DNA"/>
</dbReference>